<reference evidence="2 3" key="1">
    <citation type="submission" date="2015-07" db="EMBL/GenBank/DDBJ databases">
        <title>The genome of Eufriesea mexicana.</title>
        <authorList>
            <person name="Pan H."/>
            <person name="Kapheim K."/>
        </authorList>
    </citation>
    <scope>NUCLEOTIDE SEQUENCE [LARGE SCALE GENOMIC DNA]</scope>
    <source>
        <strain evidence="2">0111107269</strain>
        <tissue evidence="2">Whole body</tissue>
    </source>
</reference>
<evidence type="ECO:0000313" key="3">
    <source>
        <dbReference type="Proteomes" id="UP000250275"/>
    </source>
</evidence>
<dbReference type="EMBL" id="KQ759796">
    <property type="protein sequence ID" value="OAD62838.1"/>
    <property type="molecule type" value="Genomic_DNA"/>
</dbReference>
<sequence>MKTLSDVSRKAHSNVLSLAREAVRSLALSAHCHVRTSGFQAAATALVRLVDSPSPKALSGWQGWKDRAPKERAESRPTCRLSPDTGRLVSPFRPEATKFGPIRFMDVRNLARRDTGPRATLASLAIISMAFAGSFREIVANPSCTQLLRCTEPLAAVDFRENGRSGCTGERKFEESLHATTDTRSACTEPVRSVCALWN</sequence>
<gene>
    <name evidence="2" type="ORF">WN48_07088</name>
</gene>
<dbReference type="Proteomes" id="UP000250275">
    <property type="component" value="Unassembled WGS sequence"/>
</dbReference>
<feature type="region of interest" description="Disordered" evidence="1">
    <location>
        <begin position="60"/>
        <end position="87"/>
    </location>
</feature>
<accession>A0A310SJ68</accession>
<keyword evidence="3" id="KW-1185">Reference proteome</keyword>
<organism evidence="2 3">
    <name type="scientific">Eufriesea mexicana</name>
    <dbReference type="NCBI Taxonomy" id="516756"/>
    <lineage>
        <taxon>Eukaryota</taxon>
        <taxon>Metazoa</taxon>
        <taxon>Ecdysozoa</taxon>
        <taxon>Arthropoda</taxon>
        <taxon>Hexapoda</taxon>
        <taxon>Insecta</taxon>
        <taxon>Pterygota</taxon>
        <taxon>Neoptera</taxon>
        <taxon>Endopterygota</taxon>
        <taxon>Hymenoptera</taxon>
        <taxon>Apocrita</taxon>
        <taxon>Aculeata</taxon>
        <taxon>Apoidea</taxon>
        <taxon>Anthophila</taxon>
        <taxon>Apidae</taxon>
        <taxon>Eufriesea</taxon>
    </lineage>
</organism>
<proteinExistence type="predicted"/>
<feature type="compositionally biased region" description="Basic and acidic residues" evidence="1">
    <location>
        <begin position="64"/>
        <end position="77"/>
    </location>
</feature>
<protein>
    <submittedName>
        <fullName evidence="2">Uncharacterized protein</fullName>
    </submittedName>
</protein>
<evidence type="ECO:0000256" key="1">
    <source>
        <dbReference type="SAM" id="MobiDB-lite"/>
    </source>
</evidence>
<evidence type="ECO:0000313" key="2">
    <source>
        <dbReference type="EMBL" id="OAD62838.1"/>
    </source>
</evidence>
<dbReference type="AlphaFoldDB" id="A0A310SJ68"/>
<name>A0A310SJ68_9HYME</name>